<sequence length="287" mass="30693">MRRITGFGATALSALALLGVGLTTPQAGSSAQPGQTVGLPAGVPFAVGLYFVDTSSFGVRSTEPRGTELNINLPSFIWATPWTVAGGRLQFVVLQPIAASSTRGAAYQSGFGQTLLAGQVAWTLSEHIHASYLLGAYLPSDTRIVIQNAVLHQRFAVTYNGDGLNLTAHALYGTVLETVSPLGTAYYPDFLNLDLTATKKFGKWEIGPVAFGSTDLPTRNPAYRRQGQIAVGGLVGYDFGPVNLQAYVTRDVAERNYDGRDTRGWLRAIVPIYKDAEAPALRPVFGR</sequence>
<gene>
    <name evidence="2" type="ORF">QWZ12_03940</name>
</gene>
<keyword evidence="3" id="KW-1185">Reference proteome</keyword>
<protein>
    <submittedName>
        <fullName evidence="2">Transporter</fullName>
    </submittedName>
</protein>
<organism evidence="2 3">
    <name type="scientific">Methylobacterium adhaesivum</name>
    <dbReference type="NCBI Taxonomy" id="333297"/>
    <lineage>
        <taxon>Bacteria</taxon>
        <taxon>Pseudomonadati</taxon>
        <taxon>Pseudomonadota</taxon>
        <taxon>Alphaproteobacteria</taxon>
        <taxon>Hyphomicrobiales</taxon>
        <taxon>Methylobacteriaceae</taxon>
        <taxon>Methylobacterium</taxon>
    </lineage>
</organism>
<evidence type="ECO:0000256" key="1">
    <source>
        <dbReference type="SAM" id="SignalP"/>
    </source>
</evidence>
<dbReference type="EMBL" id="JAUFPX010000002">
    <property type="protein sequence ID" value="MDN3589758.1"/>
    <property type="molecule type" value="Genomic_DNA"/>
</dbReference>
<dbReference type="RefSeq" id="WP_238221112.1">
    <property type="nucleotide sequence ID" value="NZ_BPQD01000001.1"/>
</dbReference>
<evidence type="ECO:0000313" key="2">
    <source>
        <dbReference type="EMBL" id="MDN3589758.1"/>
    </source>
</evidence>
<dbReference type="Proteomes" id="UP001224644">
    <property type="component" value="Unassembled WGS sequence"/>
</dbReference>
<name>A0ABT8BCI6_9HYPH</name>
<proteinExistence type="predicted"/>
<evidence type="ECO:0000313" key="3">
    <source>
        <dbReference type="Proteomes" id="UP001224644"/>
    </source>
</evidence>
<keyword evidence="1" id="KW-0732">Signal</keyword>
<dbReference type="Pfam" id="PF13557">
    <property type="entry name" value="Phenol_MetA_deg"/>
    <property type="match status" value="1"/>
</dbReference>
<comment type="caution">
    <text evidence="2">The sequence shown here is derived from an EMBL/GenBank/DDBJ whole genome shotgun (WGS) entry which is preliminary data.</text>
</comment>
<feature type="chain" id="PRO_5046744609" evidence="1">
    <location>
        <begin position="28"/>
        <end position="287"/>
    </location>
</feature>
<reference evidence="3" key="1">
    <citation type="journal article" date="2019" name="Int. J. Syst. Evol. Microbiol.">
        <title>The Global Catalogue of Microorganisms (GCM) 10K type strain sequencing project: providing services to taxonomists for standard genome sequencing and annotation.</title>
        <authorList>
            <consortium name="The Broad Institute Genomics Platform"/>
            <consortium name="The Broad Institute Genome Sequencing Center for Infectious Disease"/>
            <person name="Wu L."/>
            <person name="Ma J."/>
        </authorList>
    </citation>
    <scope>NUCLEOTIDE SEQUENCE [LARGE SCALE GENOMIC DNA]</scope>
    <source>
        <strain evidence="3">CECT 7069</strain>
    </source>
</reference>
<accession>A0ABT8BCI6</accession>
<dbReference type="InterPro" id="IPR025737">
    <property type="entry name" value="FApF"/>
</dbReference>
<feature type="signal peptide" evidence="1">
    <location>
        <begin position="1"/>
        <end position="27"/>
    </location>
</feature>